<evidence type="ECO:0000256" key="5">
    <source>
        <dbReference type="SAM" id="MobiDB-lite"/>
    </source>
</evidence>
<evidence type="ECO:0000256" key="1">
    <source>
        <dbReference type="ARBA" id="ARBA00022670"/>
    </source>
</evidence>
<dbReference type="Gene3D" id="3.40.50.200">
    <property type="entry name" value="Peptidase S8/S53 domain"/>
    <property type="match status" value="1"/>
</dbReference>
<dbReference type="PANTHER" id="PTHR42884:SF14">
    <property type="entry name" value="NEUROENDOCRINE CONVERTASE 1"/>
    <property type="match status" value="1"/>
</dbReference>
<dbReference type="GO" id="GO:0016485">
    <property type="term" value="P:protein processing"/>
    <property type="evidence" value="ECO:0007669"/>
    <property type="project" value="TreeGrafter"/>
</dbReference>
<evidence type="ECO:0000256" key="3">
    <source>
        <dbReference type="ARBA" id="ARBA00022825"/>
    </source>
</evidence>
<dbReference type="AlphaFoldDB" id="A0A5C8KV32"/>
<feature type="compositionally biased region" description="Basic and acidic residues" evidence="5">
    <location>
        <begin position="178"/>
        <end position="191"/>
    </location>
</feature>
<dbReference type="GO" id="GO:0016020">
    <property type="term" value="C:membrane"/>
    <property type="evidence" value="ECO:0007669"/>
    <property type="project" value="TreeGrafter"/>
</dbReference>
<feature type="region of interest" description="Disordered" evidence="5">
    <location>
        <begin position="176"/>
        <end position="196"/>
    </location>
</feature>
<comment type="similarity">
    <text evidence="4">Belongs to the peptidase S8 family.</text>
</comment>
<dbReference type="GO" id="GO:0004252">
    <property type="term" value="F:serine-type endopeptidase activity"/>
    <property type="evidence" value="ECO:0007669"/>
    <property type="project" value="InterPro"/>
</dbReference>
<dbReference type="InterPro" id="IPR000209">
    <property type="entry name" value="Peptidase_S8/S53_dom"/>
</dbReference>
<dbReference type="OrthoDB" id="9790784at2"/>
<dbReference type="SUPFAM" id="SSF52743">
    <property type="entry name" value="Subtilisin-like"/>
    <property type="match status" value="1"/>
</dbReference>
<accession>A0A5C8KV32</accession>
<feature type="domain" description="Peptidase S8/S53" evidence="6">
    <location>
        <begin position="147"/>
        <end position="229"/>
    </location>
</feature>
<keyword evidence="8" id="KW-1185">Reference proteome</keyword>
<protein>
    <submittedName>
        <fullName evidence="7">S8 family serine peptidase</fullName>
    </submittedName>
</protein>
<organism evidence="7 8">
    <name type="scientific">Alkalisalibacterium limincola</name>
    <dbReference type="NCBI Taxonomy" id="2699169"/>
    <lineage>
        <taxon>Bacteria</taxon>
        <taxon>Pseudomonadati</taxon>
        <taxon>Pseudomonadota</taxon>
        <taxon>Gammaproteobacteria</taxon>
        <taxon>Lysobacterales</taxon>
        <taxon>Lysobacteraceae</taxon>
        <taxon>Alkalisalibacterium</taxon>
    </lineage>
</organism>
<dbReference type="PRINTS" id="PR00723">
    <property type="entry name" value="SUBTILISIN"/>
</dbReference>
<dbReference type="PANTHER" id="PTHR42884">
    <property type="entry name" value="PROPROTEIN CONVERTASE SUBTILISIN/KEXIN-RELATED"/>
    <property type="match status" value="1"/>
</dbReference>
<evidence type="ECO:0000313" key="7">
    <source>
        <dbReference type="EMBL" id="TXK65181.1"/>
    </source>
</evidence>
<evidence type="ECO:0000256" key="4">
    <source>
        <dbReference type="PROSITE-ProRule" id="PRU01240"/>
    </source>
</evidence>
<gene>
    <name evidence="7" type="ORF">FU658_05015</name>
</gene>
<reference evidence="7 8" key="1">
    <citation type="submission" date="2019-08" db="EMBL/GenBank/DDBJ databases">
        <authorList>
            <person name="Karlyshev A.V."/>
        </authorList>
    </citation>
    <scope>NUCLEOTIDE SEQUENCE [LARGE SCALE GENOMIC DNA]</scope>
    <source>
        <strain evidence="7 8">Alg18-2.2</strain>
    </source>
</reference>
<keyword evidence="1" id="KW-0645">Protease</keyword>
<dbReference type="InterPro" id="IPR022398">
    <property type="entry name" value="Peptidase_S8_His-AS"/>
</dbReference>
<keyword evidence="3" id="KW-0720">Serine protease</keyword>
<dbReference type="InterPro" id="IPR036852">
    <property type="entry name" value="Peptidase_S8/S53_dom_sf"/>
</dbReference>
<name>A0A5C8KV32_9GAMM</name>
<dbReference type="EMBL" id="VRTS01000002">
    <property type="protein sequence ID" value="TXK65181.1"/>
    <property type="molecule type" value="Genomic_DNA"/>
</dbReference>
<dbReference type="PROSITE" id="PS00136">
    <property type="entry name" value="SUBTILASE_ASP"/>
    <property type="match status" value="1"/>
</dbReference>
<proteinExistence type="inferred from homology"/>
<dbReference type="Pfam" id="PF00082">
    <property type="entry name" value="Peptidase_S8"/>
    <property type="match status" value="1"/>
</dbReference>
<feature type="region of interest" description="Disordered" evidence="5">
    <location>
        <begin position="258"/>
        <end position="282"/>
    </location>
</feature>
<comment type="caution">
    <text evidence="7">The sequence shown here is derived from an EMBL/GenBank/DDBJ whole genome shotgun (WGS) entry which is preliminary data.</text>
</comment>
<evidence type="ECO:0000313" key="8">
    <source>
        <dbReference type="Proteomes" id="UP000321248"/>
    </source>
</evidence>
<dbReference type="PROSITE" id="PS00137">
    <property type="entry name" value="SUBTILASE_HIS"/>
    <property type="match status" value="1"/>
</dbReference>
<comment type="caution">
    <text evidence="4">Lacks conserved residue(s) required for the propagation of feature annotation.</text>
</comment>
<evidence type="ECO:0000256" key="2">
    <source>
        <dbReference type="ARBA" id="ARBA00022801"/>
    </source>
</evidence>
<dbReference type="InterPro" id="IPR015500">
    <property type="entry name" value="Peptidase_S8_subtilisin-rel"/>
</dbReference>
<dbReference type="Proteomes" id="UP000321248">
    <property type="component" value="Unassembled WGS sequence"/>
</dbReference>
<dbReference type="PROSITE" id="PS51892">
    <property type="entry name" value="SUBTILASE"/>
    <property type="match status" value="1"/>
</dbReference>
<feature type="region of interest" description="Disordered" evidence="5">
    <location>
        <begin position="1"/>
        <end position="20"/>
    </location>
</feature>
<evidence type="ECO:0000259" key="6">
    <source>
        <dbReference type="Pfam" id="PF00082"/>
    </source>
</evidence>
<sequence>MAPAVIASDAGRTGGARQGIAVESPRQGGEFDQFIIKYREGSREQASAASMHGHLDQAARTLGLRASHLRPMAMGADVIRTDRKLDAAQARRFIGELSRNPAVAYVEIDAVMQPLMTPNDPLYSAQWHYYEALGGINAPAAWDISTGEGVVIAVIDTGVADHPDMQVNLVPGYDFISDPDRARDGDGRDADPTDQGDWRVANQCPSSTGAANSSWHGTHVAGTVAADTTTVSAWQAWPLEARCSTCGYSACAAACSPTSPMRSCGRPEERLPASTPIRPRRR</sequence>
<dbReference type="InterPro" id="IPR023827">
    <property type="entry name" value="Peptidase_S8_Asp-AS"/>
</dbReference>
<keyword evidence="2" id="KW-0378">Hydrolase</keyword>